<organism evidence="1 2">
    <name type="scientific">Racocetra persica</name>
    <dbReference type="NCBI Taxonomy" id="160502"/>
    <lineage>
        <taxon>Eukaryota</taxon>
        <taxon>Fungi</taxon>
        <taxon>Fungi incertae sedis</taxon>
        <taxon>Mucoromycota</taxon>
        <taxon>Glomeromycotina</taxon>
        <taxon>Glomeromycetes</taxon>
        <taxon>Diversisporales</taxon>
        <taxon>Gigasporaceae</taxon>
        <taxon>Racocetra</taxon>
    </lineage>
</organism>
<feature type="non-terminal residue" evidence="1">
    <location>
        <position position="305"/>
    </location>
</feature>
<name>A0ACA9RVS8_9GLOM</name>
<gene>
    <name evidence="1" type="ORF">RPERSI_LOCUS23443</name>
</gene>
<proteinExistence type="predicted"/>
<evidence type="ECO:0000313" key="2">
    <source>
        <dbReference type="Proteomes" id="UP000789920"/>
    </source>
</evidence>
<sequence>QLQKELKQKIKPGIKPSDLKKSRGTIPTPPPPLSSPKDKPSPKNPVPEKPKPNLVEVKVTREISPITEPTPQHYLFTCDICETHQKSHLHRGRVNGLGLDPNKVLKICANYSHYEPEEGIFYGKLFGKLTQDIIRDSRNREIYDNVFKVIKLKDKELFKSGSKVEHSKTDEKIKATPQATRIKNIPTTPGGDLTSSTYGRAEILEQEKRDLKPYEKEITRGRRATNKEEEDEEEEAVITPKKKKIREKEHAPPTSLTGLGIQKQKELAEGLIKAWEKDLNVPQLAKFNEIMDEVVGYAEFKTKMK</sequence>
<protein>
    <submittedName>
        <fullName evidence="1">34212_t:CDS:1</fullName>
    </submittedName>
</protein>
<dbReference type="Proteomes" id="UP000789920">
    <property type="component" value="Unassembled WGS sequence"/>
</dbReference>
<dbReference type="EMBL" id="CAJVQC010073138">
    <property type="protein sequence ID" value="CAG8812030.1"/>
    <property type="molecule type" value="Genomic_DNA"/>
</dbReference>
<reference evidence="1" key="1">
    <citation type="submission" date="2021-06" db="EMBL/GenBank/DDBJ databases">
        <authorList>
            <person name="Kallberg Y."/>
            <person name="Tangrot J."/>
            <person name="Rosling A."/>
        </authorList>
    </citation>
    <scope>NUCLEOTIDE SEQUENCE</scope>
    <source>
        <strain evidence="1">MA461A</strain>
    </source>
</reference>
<keyword evidence="2" id="KW-1185">Reference proteome</keyword>
<feature type="non-terminal residue" evidence="1">
    <location>
        <position position="1"/>
    </location>
</feature>
<evidence type="ECO:0000313" key="1">
    <source>
        <dbReference type="EMBL" id="CAG8812030.1"/>
    </source>
</evidence>
<comment type="caution">
    <text evidence="1">The sequence shown here is derived from an EMBL/GenBank/DDBJ whole genome shotgun (WGS) entry which is preliminary data.</text>
</comment>
<accession>A0ACA9RVS8</accession>